<accession>A0A6A5YVW1</accession>
<reference evidence="1" key="1">
    <citation type="journal article" date="2020" name="Stud. Mycol.">
        <title>101 Dothideomycetes genomes: a test case for predicting lifestyles and emergence of pathogens.</title>
        <authorList>
            <person name="Haridas S."/>
            <person name="Albert R."/>
            <person name="Binder M."/>
            <person name="Bloem J."/>
            <person name="Labutti K."/>
            <person name="Salamov A."/>
            <person name="Andreopoulos B."/>
            <person name="Baker S."/>
            <person name="Barry K."/>
            <person name="Bills G."/>
            <person name="Bluhm B."/>
            <person name="Cannon C."/>
            <person name="Castanera R."/>
            <person name="Culley D."/>
            <person name="Daum C."/>
            <person name="Ezra D."/>
            <person name="Gonzalez J."/>
            <person name="Henrissat B."/>
            <person name="Kuo A."/>
            <person name="Liang C."/>
            <person name="Lipzen A."/>
            <person name="Lutzoni F."/>
            <person name="Magnuson J."/>
            <person name="Mondo S."/>
            <person name="Nolan M."/>
            <person name="Ohm R."/>
            <person name="Pangilinan J."/>
            <person name="Park H.-J."/>
            <person name="Ramirez L."/>
            <person name="Alfaro M."/>
            <person name="Sun H."/>
            <person name="Tritt A."/>
            <person name="Yoshinaga Y."/>
            <person name="Zwiers L.-H."/>
            <person name="Turgeon B."/>
            <person name="Goodwin S."/>
            <person name="Spatafora J."/>
            <person name="Crous P."/>
            <person name="Grigoriev I."/>
        </authorList>
    </citation>
    <scope>NUCLEOTIDE SEQUENCE</scope>
    <source>
        <strain evidence="1">CBS 627.86</strain>
    </source>
</reference>
<proteinExistence type="predicted"/>
<organism evidence="1 2">
    <name type="scientific">Lophiotrema nucula</name>
    <dbReference type="NCBI Taxonomy" id="690887"/>
    <lineage>
        <taxon>Eukaryota</taxon>
        <taxon>Fungi</taxon>
        <taxon>Dikarya</taxon>
        <taxon>Ascomycota</taxon>
        <taxon>Pezizomycotina</taxon>
        <taxon>Dothideomycetes</taxon>
        <taxon>Pleosporomycetidae</taxon>
        <taxon>Pleosporales</taxon>
        <taxon>Lophiotremataceae</taxon>
        <taxon>Lophiotrema</taxon>
    </lineage>
</organism>
<evidence type="ECO:0000313" key="1">
    <source>
        <dbReference type="EMBL" id="KAF2110687.1"/>
    </source>
</evidence>
<gene>
    <name evidence="1" type="ORF">BDV96DRAFT_197259</name>
</gene>
<name>A0A6A5YVW1_9PLEO</name>
<keyword evidence="2" id="KW-1185">Reference proteome</keyword>
<evidence type="ECO:0000313" key="2">
    <source>
        <dbReference type="Proteomes" id="UP000799770"/>
    </source>
</evidence>
<dbReference type="Proteomes" id="UP000799770">
    <property type="component" value="Unassembled WGS sequence"/>
</dbReference>
<sequence>MFSGYLGQPKLLHTVSLSGLIPDSVYYISSCFRHRDDARNLRIWPSRLAYAVQMKFICNLQLPASGDVFPGLARKSQMKSDRGQHFLRSHSNGDLIVPATFSPRFHYPGFGAALKIRVWLGTSAAVKAPASCLSGPTSFGSHCLATHHWS</sequence>
<protein>
    <submittedName>
        <fullName evidence="1">Uncharacterized protein</fullName>
    </submittedName>
</protein>
<dbReference type="AlphaFoldDB" id="A0A6A5YVW1"/>
<dbReference type="EMBL" id="ML977337">
    <property type="protein sequence ID" value="KAF2110687.1"/>
    <property type="molecule type" value="Genomic_DNA"/>
</dbReference>